<evidence type="ECO:0000313" key="5">
    <source>
        <dbReference type="EMBL" id="QEU81719.1"/>
    </source>
</evidence>
<gene>
    <name evidence="5" type="ORF">CP968_28600</name>
    <name evidence="4" type="ORF">GCM10010371_44900</name>
</gene>
<organism evidence="5 6">
    <name type="scientific">Streptomyces subrutilus</name>
    <dbReference type="NCBI Taxonomy" id="36818"/>
    <lineage>
        <taxon>Bacteria</taxon>
        <taxon>Bacillati</taxon>
        <taxon>Actinomycetota</taxon>
        <taxon>Actinomycetes</taxon>
        <taxon>Kitasatosporales</taxon>
        <taxon>Streptomycetaceae</taxon>
        <taxon>Streptomyces</taxon>
    </lineage>
</organism>
<reference evidence="4" key="3">
    <citation type="submission" date="2020-09" db="EMBL/GenBank/DDBJ databases">
        <authorList>
            <person name="Sun Q."/>
            <person name="Ohkuma M."/>
        </authorList>
    </citation>
    <scope>NUCLEOTIDE SEQUENCE</scope>
    <source>
        <strain evidence="4">JCM 4834</strain>
    </source>
</reference>
<reference evidence="5 6" key="2">
    <citation type="submission" date="2017-09" db="EMBL/GenBank/DDBJ databases">
        <authorList>
            <person name="Lee N."/>
            <person name="Cho B.-K."/>
        </authorList>
    </citation>
    <scope>NUCLEOTIDE SEQUENCE [LARGE SCALE GENOMIC DNA]</scope>
    <source>
        <strain evidence="5 6">ATCC 27467</strain>
    </source>
</reference>
<reference evidence="4" key="1">
    <citation type="journal article" date="2014" name="Int. J. Syst. Evol. Microbiol.">
        <title>Complete genome sequence of Corynebacterium casei LMG S-19264T (=DSM 44701T), isolated from a smear-ripened cheese.</title>
        <authorList>
            <consortium name="US DOE Joint Genome Institute (JGI-PGF)"/>
            <person name="Walter F."/>
            <person name="Albersmeier A."/>
            <person name="Kalinowski J."/>
            <person name="Ruckert C."/>
        </authorList>
    </citation>
    <scope>NUCLEOTIDE SEQUENCE</scope>
    <source>
        <strain evidence="4">JCM 4834</strain>
    </source>
</reference>
<name>A0A5P2UTQ1_9ACTN</name>
<dbReference type="AlphaFoldDB" id="A0A5P2UTQ1"/>
<dbReference type="Pfam" id="PF23636">
    <property type="entry name" value="DUF7144"/>
    <property type="match status" value="1"/>
</dbReference>
<sequence>MAQPSNPTAPTGRPSGPGPYDSRGAWAAGGTVFAGVLLLVNGVLGIIKGIAGIAQDDVYSTLGQYVFKFDVTAWGWIHLIVGIVLVIVGAGILKGAAWARMLGVVAAACDLVLNFMWLPYTPLWALISIAINVFIIWALCTDRTGTRTA</sequence>
<dbReference type="EMBL" id="BMVX01000018">
    <property type="protein sequence ID" value="GGZ80382.1"/>
    <property type="molecule type" value="Genomic_DNA"/>
</dbReference>
<evidence type="ECO:0000313" key="6">
    <source>
        <dbReference type="Proteomes" id="UP000326831"/>
    </source>
</evidence>
<dbReference type="KEGG" id="ssub:CP968_28600"/>
<keyword evidence="6" id="KW-1185">Reference proteome</keyword>
<dbReference type="InterPro" id="IPR055568">
    <property type="entry name" value="DUF7144"/>
</dbReference>
<keyword evidence="2" id="KW-1133">Transmembrane helix</keyword>
<keyword evidence="2" id="KW-0812">Transmembrane</keyword>
<feature type="transmembrane region" description="Helical" evidence="2">
    <location>
        <begin position="123"/>
        <end position="140"/>
    </location>
</feature>
<evidence type="ECO:0000313" key="4">
    <source>
        <dbReference type="EMBL" id="GGZ80382.1"/>
    </source>
</evidence>
<protein>
    <recommendedName>
        <fullName evidence="3">DUF7144 domain-containing protein</fullName>
    </recommendedName>
</protein>
<dbReference type="EMBL" id="CP023701">
    <property type="protein sequence ID" value="QEU81719.1"/>
    <property type="molecule type" value="Genomic_DNA"/>
</dbReference>
<dbReference type="Proteomes" id="UP000326831">
    <property type="component" value="Chromosome"/>
</dbReference>
<dbReference type="OrthoDB" id="4482242at2"/>
<evidence type="ECO:0000259" key="3">
    <source>
        <dbReference type="Pfam" id="PF23636"/>
    </source>
</evidence>
<feature type="region of interest" description="Disordered" evidence="1">
    <location>
        <begin position="1"/>
        <end position="20"/>
    </location>
</feature>
<dbReference type="Proteomes" id="UP000634660">
    <property type="component" value="Unassembled WGS sequence"/>
</dbReference>
<evidence type="ECO:0000256" key="1">
    <source>
        <dbReference type="SAM" id="MobiDB-lite"/>
    </source>
</evidence>
<feature type="transmembrane region" description="Helical" evidence="2">
    <location>
        <begin position="32"/>
        <end position="53"/>
    </location>
</feature>
<proteinExistence type="predicted"/>
<keyword evidence="2" id="KW-0472">Membrane</keyword>
<dbReference type="RefSeq" id="WP_150520718.1">
    <property type="nucleotide sequence ID" value="NZ_BMVX01000018.1"/>
</dbReference>
<feature type="domain" description="DUF7144" evidence="3">
    <location>
        <begin position="31"/>
        <end position="143"/>
    </location>
</feature>
<feature type="transmembrane region" description="Helical" evidence="2">
    <location>
        <begin position="73"/>
        <end position="93"/>
    </location>
</feature>
<accession>A0A5P2UTQ1</accession>
<evidence type="ECO:0000256" key="2">
    <source>
        <dbReference type="SAM" id="Phobius"/>
    </source>
</evidence>